<dbReference type="PROSITE" id="PS51192">
    <property type="entry name" value="HELICASE_ATP_BIND_1"/>
    <property type="match status" value="1"/>
</dbReference>
<dbReference type="InterPro" id="IPR014001">
    <property type="entry name" value="Helicase_ATP-bd"/>
</dbReference>
<evidence type="ECO:0008006" key="9">
    <source>
        <dbReference type="Google" id="ProtNLM"/>
    </source>
</evidence>
<dbReference type="InterPro" id="IPR001650">
    <property type="entry name" value="Helicase_C-like"/>
</dbReference>
<keyword evidence="4" id="KW-0067">ATP-binding</keyword>
<evidence type="ECO:0000259" key="6">
    <source>
        <dbReference type="PROSITE" id="PS51192"/>
    </source>
</evidence>
<evidence type="ECO:0000256" key="4">
    <source>
        <dbReference type="ARBA" id="ARBA00022840"/>
    </source>
</evidence>
<dbReference type="Pfam" id="PF00271">
    <property type="entry name" value="Helicase_C"/>
    <property type="match status" value="1"/>
</dbReference>
<dbReference type="GO" id="GO:0003677">
    <property type="term" value="F:DNA binding"/>
    <property type="evidence" value="ECO:0007669"/>
    <property type="project" value="InterPro"/>
</dbReference>
<dbReference type="GO" id="GO:0016787">
    <property type="term" value="F:hydrolase activity"/>
    <property type="evidence" value="ECO:0007669"/>
    <property type="project" value="UniProtKB-KW"/>
</dbReference>
<keyword evidence="3" id="KW-0347">Helicase</keyword>
<proteinExistence type="predicted"/>
<evidence type="ECO:0000259" key="7">
    <source>
        <dbReference type="PROSITE" id="PS51194"/>
    </source>
</evidence>
<dbReference type="PANTHER" id="PTHR11274:SF0">
    <property type="entry name" value="GENERAL TRANSCRIPTION AND DNA REPAIR FACTOR IIH HELICASE SUBUNIT XPB"/>
    <property type="match status" value="1"/>
</dbReference>
<sequence length="825" mass="93813">MSFTKRTTTRKKIGGSKKTPTKQVLSLQSFIGDEKPKKGPLSEVKIEQKKVRTKKINRLDRFLIGTQLIEHNNIDPVDVYNTPSPKPTIAEKKVKPNRETTLIPTKEAVIIEGETITLEQPKFPKTYIDAGSKVTIDIDENNYRILTAKPVRSAYKPNLSMIVGKNGMLNVRSREDFPGFFEEVFIINATTGFVPMDQFKVWMKIMREHNGKQVREGTNKFNFVIDKDNLENVIEDLRSNGIPVGHDENKSTVRALENIPISTRDTKLDIIELEVQPDSAFVYFRSDQDQLLQRMGEFLYKYGVVVHEEFIGKKLDFKDVEARIYTDKRKKSKRTVVYELIKPDRAKLPDGKEVIVGYRIPVNMMYDFAGDIATNFNVPIKITDKRNWELKEPRPIIIDDEFTGFRQYQVDAINEVLWKGSGLIQAATGAGKTEIGIGILAGLNKDAVWLTHRNNLVLQSEERIEKRLGMDVGKVTGTTKIEEIIETPGMDINILSIESASNAIKALELHEKGIKKLKPKDLAKKKATVELLDRADVQIFDEAHHLKANSFKRIIEENESAPHKIGLTATPYNDTELDRKVIEVRIGKPIVKITASELIDKGFLAKPEIRQLSLPPGQDYDLLWKQYNELLENDPAQLGTFYTSIVKPKAIVENDLANSIKAKHIKKQQELGESSLVLVNRIDHADRLYNMMKSQGADMSRVVILTGEHVPDAFKRKKLIDDFKDGKYATMIAIDKIAGEGVDIPKIDNVFLVHAEKSYIPVMQMTGRGLRRPKGSGKTKVKVWDYTHPEPIVVKHAPEREKIWETEPAFDFERVPLKEIGQYVQ</sequence>
<feature type="region of interest" description="Disordered" evidence="5">
    <location>
        <begin position="1"/>
        <end position="39"/>
    </location>
</feature>
<dbReference type="InterPro" id="IPR027417">
    <property type="entry name" value="P-loop_NTPase"/>
</dbReference>
<name>A0A0F9S5G7_9ZZZZ</name>
<organism evidence="8">
    <name type="scientific">marine sediment metagenome</name>
    <dbReference type="NCBI Taxonomy" id="412755"/>
    <lineage>
        <taxon>unclassified sequences</taxon>
        <taxon>metagenomes</taxon>
        <taxon>ecological metagenomes</taxon>
    </lineage>
</organism>
<feature type="domain" description="Helicase C-terminal" evidence="7">
    <location>
        <begin position="659"/>
        <end position="825"/>
    </location>
</feature>
<evidence type="ECO:0000256" key="1">
    <source>
        <dbReference type="ARBA" id="ARBA00022741"/>
    </source>
</evidence>
<accession>A0A0F9S5G7</accession>
<dbReference type="InterPro" id="IPR050615">
    <property type="entry name" value="ATP-dep_DNA_Helicase"/>
</dbReference>
<dbReference type="Pfam" id="PF04851">
    <property type="entry name" value="ResIII"/>
    <property type="match status" value="1"/>
</dbReference>
<dbReference type="Gene3D" id="3.40.50.300">
    <property type="entry name" value="P-loop containing nucleotide triphosphate hydrolases"/>
    <property type="match status" value="2"/>
</dbReference>
<evidence type="ECO:0000256" key="5">
    <source>
        <dbReference type="SAM" id="MobiDB-lite"/>
    </source>
</evidence>
<dbReference type="EMBL" id="LAZR01000568">
    <property type="protein sequence ID" value="KKN64115.1"/>
    <property type="molecule type" value="Genomic_DNA"/>
</dbReference>
<dbReference type="SMART" id="SM00487">
    <property type="entry name" value="DEXDc"/>
    <property type="match status" value="1"/>
</dbReference>
<evidence type="ECO:0000256" key="3">
    <source>
        <dbReference type="ARBA" id="ARBA00022806"/>
    </source>
</evidence>
<dbReference type="SUPFAM" id="SSF52540">
    <property type="entry name" value="P-loop containing nucleoside triphosphate hydrolases"/>
    <property type="match status" value="1"/>
</dbReference>
<comment type="caution">
    <text evidence="8">The sequence shown here is derived from an EMBL/GenBank/DDBJ whole genome shotgun (WGS) entry which is preliminary data.</text>
</comment>
<dbReference type="AlphaFoldDB" id="A0A0F9S5G7"/>
<evidence type="ECO:0000256" key="2">
    <source>
        <dbReference type="ARBA" id="ARBA00022801"/>
    </source>
</evidence>
<reference evidence="8" key="1">
    <citation type="journal article" date="2015" name="Nature">
        <title>Complex archaea that bridge the gap between prokaryotes and eukaryotes.</title>
        <authorList>
            <person name="Spang A."/>
            <person name="Saw J.H."/>
            <person name="Jorgensen S.L."/>
            <person name="Zaremba-Niedzwiedzka K."/>
            <person name="Martijn J."/>
            <person name="Lind A.E."/>
            <person name="van Eijk R."/>
            <person name="Schleper C."/>
            <person name="Guy L."/>
            <person name="Ettema T.J."/>
        </authorList>
    </citation>
    <scope>NUCLEOTIDE SEQUENCE</scope>
</reference>
<dbReference type="GO" id="GO:0005524">
    <property type="term" value="F:ATP binding"/>
    <property type="evidence" value="ECO:0007669"/>
    <property type="project" value="UniProtKB-KW"/>
</dbReference>
<evidence type="ECO:0000313" key="8">
    <source>
        <dbReference type="EMBL" id="KKN64115.1"/>
    </source>
</evidence>
<dbReference type="GO" id="GO:0004386">
    <property type="term" value="F:helicase activity"/>
    <property type="evidence" value="ECO:0007669"/>
    <property type="project" value="UniProtKB-KW"/>
</dbReference>
<gene>
    <name evidence="8" type="ORF">LCGC14_0495420</name>
</gene>
<protein>
    <recommendedName>
        <fullName evidence="9">Helicase ATP-binding domain-containing protein</fullName>
    </recommendedName>
</protein>
<keyword evidence="2" id="KW-0378">Hydrolase</keyword>
<dbReference type="PANTHER" id="PTHR11274">
    <property type="entry name" value="RAD25/XP-B DNA REPAIR HELICASE"/>
    <property type="match status" value="1"/>
</dbReference>
<keyword evidence="1" id="KW-0547">Nucleotide-binding</keyword>
<dbReference type="PROSITE" id="PS51194">
    <property type="entry name" value="HELICASE_CTER"/>
    <property type="match status" value="1"/>
</dbReference>
<feature type="domain" description="Helicase ATP-binding" evidence="6">
    <location>
        <begin position="413"/>
        <end position="589"/>
    </location>
</feature>
<dbReference type="InterPro" id="IPR006935">
    <property type="entry name" value="Helicase/UvrB_N"/>
</dbReference>